<reference evidence="3" key="1">
    <citation type="submission" date="2011-07" db="EMBL/GenBank/DDBJ databases">
        <title>Divergent evolution of antigenic variation in African trypanosomes.</title>
        <authorList>
            <person name="Jackson A.P."/>
            <person name="Berry A."/>
            <person name="Allison H.C."/>
            <person name="Burton P."/>
            <person name="Anderson J."/>
            <person name="Aslett M."/>
            <person name="Brown R."/>
            <person name="Corton N."/>
            <person name="Harris D."/>
            <person name="Hauser H."/>
            <person name="Gamble J."/>
            <person name="Gilderthorp R."/>
            <person name="McQuillan J."/>
            <person name="Quail M.A."/>
            <person name="Sanders M."/>
            <person name="Van Tonder A."/>
            <person name="Ginger M.L."/>
            <person name="Donelson J.E."/>
            <person name="Field M.C."/>
            <person name="Barry J.D."/>
            <person name="Berriman M."/>
            <person name="Hertz-Fowler C."/>
        </authorList>
    </citation>
    <scope>NUCLEOTIDE SEQUENCE [LARGE SCALE GENOMIC DNA]</scope>
    <source>
        <strain evidence="3">IL3000</strain>
    </source>
</reference>
<proteinExistence type="predicted"/>
<feature type="compositionally biased region" description="Low complexity" evidence="1">
    <location>
        <begin position="124"/>
        <end position="138"/>
    </location>
</feature>
<dbReference type="EMBL" id="CAEQ01001248">
    <property type="protein sequence ID" value="CCD13690.1"/>
    <property type="molecule type" value="Genomic_DNA"/>
</dbReference>
<accession>F9W901</accession>
<name>F9W901_TRYCI</name>
<sequence length="162" mass="16973">MFPPSGDSEAINSMCEETPTAVGATDVPGQADPRQPRALQRTEAVTDEPNNYLRQEALGANNNNSSSTTARKFPTHLHINVTPQLGGEEIGGNPLRECRTPFSTMQSVPSPAVESSTFLSTAHSFGSSCASSPATSSAMHPSHTTMIGSSPFMSVRGPAISP</sequence>
<feature type="non-terminal residue" evidence="2">
    <location>
        <position position="162"/>
    </location>
</feature>
<evidence type="ECO:0000256" key="1">
    <source>
        <dbReference type="SAM" id="MobiDB-lite"/>
    </source>
</evidence>
<evidence type="ECO:0000313" key="2">
    <source>
        <dbReference type="EMBL" id="CCD13690.1"/>
    </source>
</evidence>
<protein>
    <submittedName>
        <fullName evidence="2">WGS project CAEQ00000000 data, annotated contig 1806</fullName>
    </submittedName>
</protein>
<evidence type="ECO:0000313" key="3">
    <source>
        <dbReference type="Proteomes" id="UP000000702"/>
    </source>
</evidence>
<organism evidence="2 3">
    <name type="scientific">Trypanosoma congolense (strain IL3000)</name>
    <dbReference type="NCBI Taxonomy" id="1068625"/>
    <lineage>
        <taxon>Eukaryota</taxon>
        <taxon>Discoba</taxon>
        <taxon>Euglenozoa</taxon>
        <taxon>Kinetoplastea</taxon>
        <taxon>Metakinetoplastina</taxon>
        <taxon>Trypanosomatida</taxon>
        <taxon>Trypanosomatidae</taxon>
        <taxon>Trypanosoma</taxon>
        <taxon>Nannomonas</taxon>
    </lineage>
</organism>
<keyword evidence="3" id="KW-1185">Reference proteome</keyword>
<feature type="compositionally biased region" description="Polar residues" evidence="1">
    <location>
        <begin position="142"/>
        <end position="152"/>
    </location>
</feature>
<gene>
    <name evidence="2" type="ORF">TCIL3000_0_44240</name>
</gene>
<dbReference type="AlphaFoldDB" id="F9W901"/>
<feature type="region of interest" description="Disordered" evidence="1">
    <location>
        <begin position="124"/>
        <end position="162"/>
    </location>
</feature>
<dbReference type="VEuPathDB" id="TriTrypDB:TcIL3000_0_44240"/>
<dbReference type="Proteomes" id="UP000000702">
    <property type="component" value="Unassembled WGS sequence"/>
</dbReference>
<comment type="caution">
    <text evidence="2">The sequence shown here is derived from an EMBL/GenBank/DDBJ whole genome shotgun (WGS) entry which is preliminary data.</text>
</comment>
<reference evidence="2 3" key="2">
    <citation type="journal article" date="2012" name="Proc. Natl. Acad. Sci. U.S.A.">
        <title>Antigenic diversity is generated by distinct evolutionary mechanisms in African trypanosome species.</title>
        <authorList>
            <person name="Jackson A.P."/>
            <person name="Berry A."/>
            <person name="Aslett M."/>
            <person name="Allison H.C."/>
            <person name="Burton P."/>
            <person name="Vavrova-Anderson J."/>
            <person name="Brown R."/>
            <person name="Browne H."/>
            <person name="Corton N."/>
            <person name="Hauser H."/>
            <person name="Gamble J."/>
            <person name="Gilderthorp R."/>
            <person name="Marcello L."/>
            <person name="McQuillan J."/>
            <person name="Otto T.D."/>
            <person name="Quail M.A."/>
            <person name="Sanders M.J."/>
            <person name="van Tonder A."/>
            <person name="Ginger M.L."/>
            <person name="Field M.C."/>
            <person name="Barry J.D."/>
            <person name="Hertz-Fowler C."/>
            <person name="Berriman M."/>
        </authorList>
    </citation>
    <scope>NUCLEOTIDE SEQUENCE [LARGE SCALE GENOMIC DNA]</scope>
    <source>
        <strain evidence="2 3">IL3000</strain>
    </source>
</reference>
<feature type="region of interest" description="Disordered" evidence="1">
    <location>
        <begin position="1"/>
        <end position="49"/>
    </location>
</feature>